<keyword evidence="2" id="KW-0808">Transferase</keyword>
<dbReference type="AlphaFoldDB" id="A0A4R4FHC6"/>
<dbReference type="EMBL" id="SMMX01000004">
    <property type="protein sequence ID" value="TDA22253.1"/>
    <property type="molecule type" value="Genomic_DNA"/>
</dbReference>
<keyword evidence="3" id="KW-1185">Reference proteome</keyword>
<gene>
    <name evidence="2" type="ORF">E1963_05645</name>
</gene>
<reference evidence="2 3" key="1">
    <citation type="journal article" date="2016" name="Nat. Microbiol.">
        <title>The Mouse Intestinal Bacterial Collection (miBC) provides host-specific insight into cultured diversity and functional potential of the gut microbiota.</title>
        <authorList>
            <person name="Lagkouvardos I."/>
            <person name="Pukall R."/>
            <person name="Abt B."/>
            <person name="Foesel B.U."/>
            <person name="Meier-Kolthoff J.P."/>
            <person name="Kumar N."/>
            <person name="Bresciani A."/>
            <person name="Martinez I."/>
            <person name="Just S."/>
            <person name="Ziegler C."/>
            <person name="Brugiroux S."/>
            <person name="Garzetti D."/>
            <person name="Wenning M."/>
            <person name="Bui T.P."/>
            <person name="Wang J."/>
            <person name="Hugenholtz F."/>
            <person name="Plugge C.M."/>
            <person name="Peterson D.A."/>
            <person name="Hornef M.W."/>
            <person name="Baines J.F."/>
            <person name="Smidt H."/>
            <person name="Walter J."/>
            <person name="Kristiansen K."/>
            <person name="Nielsen H.B."/>
            <person name="Haller D."/>
            <person name="Overmann J."/>
            <person name="Stecher B."/>
            <person name="Clavel T."/>
        </authorList>
    </citation>
    <scope>NUCLEOTIDE SEQUENCE [LARGE SCALE GENOMIC DNA]</scope>
    <source>
        <strain evidence="2 3">DSM 28560</strain>
    </source>
</reference>
<name>A0A4R4FHC6_9FIRM</name>
<evidence type="ECO:0000313" key="2">
    <source>
        <dbReference type="EMBL" id="TDA22253.1"/>
    </source>
</evidence>
<dbReference type="PANTHER" id="PTHR33933:SF1">
    <property type="entry name" value="PROTEIN ADENYLYLTRANSFERASE MNTA-RELATED"/>
    <property type="match status" value="1"/>
</dbReference>
<feature type="domain" description="Polymerase nucleotidyl transferase" evidence="1">
    <location>
        <begin position="12"/>
        <end position="70"/>
    </location>
</feature>
<evidence type="ECO:0000259" key="1">
    <source>
        <dbReference type="Pfam" id="PF01909"/>
    </source>
</evidence>
<dbReference type="GO" id="GO:0016779">
    <property type="term" value="F:nucleotidyltransferase activity"/>
    <property type="evidence" value="ECO:0007669"/>
    <property type="project" value="InterPro"/>
</dbReference>
<dbReference type="CDD" id="cd05403">
    <property type="entry name" value="NT_KNTase_like"/>
    <property type="match status" value="1"/>
</dbReference>
<dbReference type="InterPro" id="IPR043519">
    <property type="entry name" value="NT_sf"/>
</dbReference>
<dbReference type="InterPro" id="IPR002934">
    <property type="entry name" value="Polymerase_NTP_transf_dom"/>
</dbReference>
<organism evidence="2 3">
    <name type="scientific">Extibacter muris</name>
    <dbReference type="NCBI Taxonomy" id="1796622"/>
    <lineage>
        <taxon>Bacteria</taxon>
        <taxon>Bacillati</taxon>
        <taxon>Bacillota</taxon>
        <taxon>Clostridia</taxon>
        <taxon>Lachnospirales</taxon>
        <taxon>Lachnospiraceae</taxon>
        <taxon>Extibacter</taxon>
    </lineage>
</organism>
<dbReference type="Pfam" id="PF01909">
    <property type="entry name" value="NTP_transf_2"/>
    <property type="match status" value="1"/>
</dbReference>
<accession>A0A4R4FHC6</accession>
<dbReference type="InterPro" id="IPR052548">
    <property type="entry name" value="Type_VII_TA_antitoxin"/>
</dbReference>
<proteinExistence type="predicted"/>
<dbReference type="SUPFAM" id="SSF81301">
    <property type="entry name" value="Nucleotidyltransferase"/>
    <property type="match status" value="1"/>
</dbReference>
<sequence length="115" mass="13498">MAMKNIHDILLEFSQEIRQLFGDKLTKIILYGSYARGEQRENSDVDIMILADMEPEEVSYYADKAFDIAYEFELRFQIERLFLFRPSHISMGRTFLCSLLCSSPPIKIIRPAYMC</sequence>
<dbReference type="PANTHER" id="PTHR33933">
    <property type="entry name" value="NUCLEOTIDYLTRANSFERASE"/>
    <property type="match status" value="1"/>
</dbReference>
<protein>
    <submittedName>
        <fullName evidence="2">Nucleotidyltransferase domain-containing protein</fullName>
    </submittedName>
</protein>
<dbReference type="RefSeq" id="WP_132276189.1">
    <property type="nucleotide sequence ID" value="NZ_JAOBST010000016.1"/>
</dbReference>
<dbReference type="Gene3D" id="3.30.460.10">
    <property type="entry name" value="Beta Polymerase, domain 2"/>
    <property type="match status" value="1"/>
</dbReference>
<dbReference type="Proteomes" id="UP000295710">
    <property type="component" value="Unassembled WGS sequence"/>
</dbReference>
<evidence type="ECO:0000313" key="3">
    <source>
        <dbReference type="Proteomes" id="UP000295710"/>
    </source>
</evidence>
<comment type="caution">
    <text evidence="2">The sequence shown here is derived from an EMBL/GenBank/DDBJ whole genome shotgun (WGS) entry which is preliminary data.</text>
</comment>